<comment type="subcellular location">
    <subcellularLocation>
        <location evidence="1">Nucleus</location>
    </subcellularLocation>
</comment>
<evidence type="ECO:0000256" key="6">
    <source>
        <dbReference type="ARBA" id="ARBA00023015"/>
    </source>
</evidence>
<keyword evidence="2" id="KW-0479">Metal-binding</keyword>
<keyword evidence="5" id="KW-0862">Zinc</keyword>
<sequence length="613" mass="66909">MTQHKVYMNQIHGSSLLCELAQMWRSQALCDAIIKAGASTARAHRLVLVAACPMLKSMEGASVGSHMEVRLASDIREESLHTFLQYLYEGCMLLTEDNYRDVEKIGRILQVDSVIKCCADFYKCLTSSSQYKYDYYDHVEFKHVRQTDMLKFSEKSNKRPTDSKSAGQSGKRPKIQNSDSPLFSATSKNDDRSGPSNLKDSIRPYKMGPASVSRRTNGSMDIVEDGVQIQHVEKDSPSGAPQVVDASCAMSVSVASQIQPDVNVQVVNMISTQSTSSPSGSMPRIPSKPPLSGPYPTESSDNRSDSPLFTSRGFGSSILPPSKSFAMGSPTMVPVGPAQFPTFVKEASATASTEDDVGMKSRSESRCSLVTSSPDPSLVKKEPGTGMPYVEVRDQGMMLVRRTDTDSEPQEEVSSDLEIEEPPPDDSYAGDPGSEASWMTSQAGSRKAQPYIQAQNETPPLLGPPLYKHTTTETGVSRSPRGESGVSLSLSRDLYPKGSGLSDVGFLNLEGASSEVSCFVDTKDFYMTDDEGVVHRLVGNPGHKALTCAYCKLLGNKTACGWHIKCYYRCSVCDVPLCNIKRDCFIQFHTKLKTQQIQTLLNPVCAMIQGLNS</sequence>
<feature type="compositionally biased region" description="Polar residues" evidence="10">
    <location>
        <begin position="366"/>
        <end position="375"/>
    </location>
</feature>
<keyword evidence="6" id="KW-0805">Transcription regulation</keyword>
<evidence type="ECO:0000256" key="10">
    <source>
        <dbReference type="SAM" id="MobiDB-lite"/>
    </source>
</evidence>
<feature type="domain" description="BTB" evidence="11">
    <location>
        <begin position="30"/>
        <end position="96"/>
    </location>
</feature>
<feature type="region of interest" description="Disordered" evidence="10">
    <location>
        <begin position="273"/>
        <end position="315"/>
    </location>
</feature>
<keyword evidence="8" id="KW-0804">Transcription</keyword>
<evidence type="ECO:0000256" key="8">
    <source>
        <dbReference type="ARBA" id="ARBA00023163"/>
    </source>
</evidence>
<dbReference type="InterPro" id="IPR011333">
    <property type="entry name" value="SKP1/BTB/POZ_sf"/>
</dbReference>
<evidence type="ECO:0000313" key="12">
    <source>
        <dbReference type="Proteomes" id="UP000694844"/>
    </source>
</evidence>
<protein>
    <submittedName>
        <fullName evidence="13">Uncharacterized protein LOC111137325 isoform X2</fullName>
    </submittedName>
</protein>
<dbReference type="GO" id="GO:0000981">
    <property type="term" value="F:DNA-binding transcription factor activity, RNA polymerase II-specific"/>
    <property type="evidence" value="ECO:0007669"/>
    <property type="project" value="TreeGrafter"/>
</dbReference>
<dbReference type="Pfam" id="PF00651">
    <property type="entry name" value="BTB"/>
    <property type="match status" value="1"/>
</dbReference>
<feature type="region of interest" description="Disordered" evidence="10">
    <location>
        <begin position="401"/>
        <end position="488"/>
    </location>
</feature>
<reference evidence="12" key="1">
    <citation type="submission" date="2024-06" db="UniProtKB">
        <authorList>
            <consortium name="RefSeq"/>
        </authorList>
    </citation>
    <scope>NUCLEOTIDE SEQUENCE [LARGE SCALE GENOMIC DNA]</scope>
</reference>
<dbReference type="SMART" id="SM00225">
    <property type="entry name" value="BTB"/>
    <property type="match status" value="1"/>
</dbReference>
<dbReference type="OrthoDB" id="6141044at2759"/>
<proteinExistence type="predicted"/>
<dbReference type="RefSeq" id="XP_022344474.1">
    <property type="nucleotide sequence ID" value="XM_022488766.1"/>
</dbReference>
<dbReference type="Proteomes" id="UP000694844">
    <property type="component" value="Chromosome 1"/>
</dbReference>
<keyword evidence="12" id="KW-1185">Reference proteome</keyword>
<accession>A0A8B8EWV2</accession>
<evidence type="ECO:0000313" key="13">
    <source>
        <dbReference type="RefSeq" id="XP_022344474.1"/>
    </source>
</evidence>
<feature type="compositionally biased region" description="Basic and acidic residues" evidence="10">
    <location>
        <begin position="152"/>
        <end position="162"/>
    </location>
</feature>
<organism evidence="12 13">
    <name type="scientific">Crassostrea virginica</name>
    <name type="common">Eastern oyster</name>
    <dbReference type="NCBI Taxonomy" id="6565"/>
    <lineage>
        <taxon>Eukaryota</taxon>
        <taxon>Metazoa</taxon>
        <taxon>Spiralia</taxon>
        <taxon>Lophotrochozoa</taxon>
        <taxon>Mollusca</taxon>
        <taxon>Bivalvia</taxon>
        <taxon>Autobranchia</taxon>
        <taxon>Pteriomorphia</taxon>
        <taxon>Ostreida</taxon>
        <taxon>Ostreoidea</taxon>
        <taxon>Ostreidae</taxon>
        <taxon>Crassostrea</taxon>
    </lineage>
</organism>
<feature type="region of interest" description="Disordered" evidence="10">
    <location>
        <begin position="347"/>
        <end position="388"/>
    </location>
</feature>
<dbReference type="PROSITE" id="PS50097">
    <property type="entry name" value="BTB"/>
    <property type="match status" value="1"/>
</dbReference>
<evidence type="ECO:0000256" key="1">
    <source>
        <dbReference type="ARBA" id="ARBA00004123"/>
    </source>
</evidence>
<dbReference type="InterPro" id="IPR000210">
    <property type="entry name" value="BTB/POZ_dom"/>
</dbReference>
<dbReference type="Gene3D" id="3.30.710.10">
    <property type="entry name" value="Potassium Channel Kv1.1, Chain A"/>
    <property type="match status" value="1"/>
</dbReference>
<dbReference type="GO" id="GO:0000978">
    <property type="term" value="F:RNA polymerase II cis-regulatory region sequence-specific DNA binding"/>
    <property type="evidence" value="ECO:0007669"/>
    <property type="project" value="TreeGrafter"/>
</dbReference>
<dbReference type="PANTHER" id="PTHR46105:SF5">
    <property type="entry name" value="ZINC FINGER AND BTB DOMAIN-CONTAINING PROTEIN 44 ISOFORM X1"/>
    <property type="match status" value="1"/>
</dbReference>
<evidence type="ECO:0000256" key="2">
    <source>
        <dbReference type="ARBA" id="ARBA00022723"/>
    </source>
</evidence>
<dbReference type="AlphaFoldDB" id="A0A8B8EWV2"/>
<keyword evidence="7" id="KW-0238">DNA-binding</keyword>
<name>A0A8B8EWV2_CRAVI</name>
<dbReference type="GO" id="GO:0005634">
    <property type="term" value="C:nucleus"/>
    <property type="evidence" value="ECO:0007669"/>
    <property type="project" value="UniProtKB-SubCell"/>
</dbReference>
<dbReference type="PANTHER" id="PTHR46105">
    <property type="entry name" value="AGAP004733-PA"/>
    <property type="match status" value="1"/>
</dbReference>
<keyword evidence="9" id="KW-0539">Nucleus</keyword>
<dbReference type="GeneID" id="111137325"/>
<keyword evidence="4" id="KW-0863">Zinc-finger</keyword>
<dbReference type="GO" id="GO:0008270">
    <property type="term" value="F:zinc ion binding"/>
    <property type="evidence" value="ECO:0007669"/>
    <property type="project" value="UniProtKB-KW"/>
</dbReference>
<evidence type="ECO:0000259" key="11">
    <source>
        <dbReference type="PROSITE" id="PS50097"/>
    </source>
</evidence>
<gene>
    <name evidence="13" type="primary">LOC111137325</name>
</gene>
<evidence type="ECO:0000256" key="5">
    <source>
        <dbReference type="ARBA" id="ARBA00022833"/>
    </source>
</evidence>
<evidence type="ECO:0000256" key="4">
    <source>
        <dbReference type="ARBA" id="ARBA00022771"/>
    </source>
</evidence>
<feature type="region of interest" description="Disordered" evidence="10">
    <location>
        <begin position="152"/>
        <end position="218"/>
    </location>
</feature>
<feature type="compositionally biased region" description="Acidic residues" evidence="10">
    <location>
        <begin position="406"/>
        <end position="424"/>
    </location>
</feature>
<feature type="compositionally biased region" description="Polar residues" evidence="10">
    <location>
        <begin position="175"/>
        <end position="187"/>
    </location>
</feature>
<evidence type="ECO:0000256" key="9">
    <source>
        <dbReference type="ARBA" id="ARBA00023242"/>
    </source>
</evidence>
<keyword evidence="3" id="KW-0677">Repeat</keyword>
<reference evidence="13" key="2">
    <citation type="submission" date="2025-08" db="UniProtKB">
        <authorList>
            <consortium name="RefSeq"/>
        </authorList>
    </citation>
    <scope>IDENTIFICATION</scope>
    <source>
        <tissue evidence="13">Whole sample</tissue>
    </source>
</reference>
<dbReference type="InterPro" id="IPR050457">
    <property type="entry name" value="ZnFinger_BTB_dom_contain"/>
</dbReference>
<dbReference type="SUPFAM" id="SSF54695">
    <property type="entry name" value="POZ domain"/>
    <property type="match status" value="1"/>
</dbReference>
<evidence type="ECO:0000256" key="7">
    <source>
        <dbReference type="ARBA" id="ARBA00023125"/>
    </source>
</evidence>
<evidence type="ECO:0000256" key="3">
    <source>
        <dbReference type="ARBA" id="ARBA00022737"/>
    </source>
</evidence>